<protein>
    <submittedName>
        <fullName evidence="1">Uncharacterized protein</fullName>
    </submittedName>
</protein>
<accession>A0A6A3GIE0</accession>
<dbReference type="EMBL" id="QXFW01007941">
    <property type="protein sequence ID" value="KAE8956196.1"/>
    <property type="molecule type" value="Genomic_DNA"/>
</dbReference>
<dbReference type="AlphaFoldDB" id="A0A6A3GIE0"/>
<evidence type="ECO:0000313" key="2">
    <source>
        <dbReference type="Proteomes" id="UP000460718"/>
    </source>
</evidence>
<name>A0A6A3GIE0_9STRA</name>
<evidence type="ECO:0000313" key="1">
    <source>
        <dbReference type="EMBL" id="KAE8956196.1"/>
    </source>
</evidence>
<organism evidence="1 2">
    <name type="scientific">Phytophthora fragariae</name>
    <dbReference type="NCBI Taxonomy" id="53985"/>
    <lineage>
        <taxon>Eukaryota</taxon>
        <taxon>Sar</taxon>
        <taxon>Stramenopiles</taxon>
        <taxon>Oomycota</taxon>
        <taxon>Peronosporomycetes</taxon>
        <taxon>Peronosporales</taxon>
        <taxon>Peronosporaceae</taxon>
        <taxon>Phytophthora</taxon>
    </lineage>
</organism>
<gene>
    <name evidence="1" type="ORF">PF011_g31559</name>
</gene>
<reference evidence="1 2" key="1">
    <citation type="submission" date="2018-09" db="EMBL/GenBank/DDBJ databases">
        <title>Genomic investigation of the strawberry pathogen Phytophthora fragariae indicates pathogenicity is determined by transcriptional variation in three key races.</title>
        <authorList>
            <person name="Adams T.M."/>
            <person name="Armitage A.D."/>
            <person name="Sobczyk M.K."/>
            <person name="Bates H.J."/>
            <person name="Dunwell J.M."/>
            <person name="Nellist C.F."/>
            <person name="Harrison R.J."/>
        </authorList>
    </citation>
    <scope>NUCLEOTIDE SEQUENCE [LARGE SCALE GENOMIC DNA]</scope>
    <source>
        <strain evidence="1 2">SCRP245</strain>
    </source>
</reference>
<sequence>MNVLASAMIGSLECSALARNRLPPLATQRSYRYMYKYKSVSSIVVD</sequence>
<proteinExistence type="predicted"/>
<comment type="caution">
    <text evidence="1">The sequence shown here is derived from an EMBL/GenBank/DDBJ whole genome shotgun (WGS) entry which is preliminary data.</text>
</comment>
<dbReference type="Proteomes" id="UP000460718">
    <property type="component" value="Unassembled WGS sequence"/>
</dbReference>